<name>A0A9Q1Q8D7_9CARY</name>
<feature type="compositionally biased region" description="Basic and acidic residues" evidence="1">
    <location>
        <begin position="52"/>
        <end position="70"/>
    </location>
</feature>
<feature type="compositionally biased region" description="Basic and acidic residues" evidence="1">
    <location>
        <begin position="84"/>
        <end position="97"/>
    </location>
</feature>
<evidence type="ECO:0000313" key="2">
    <source>
        <dbReference type="EMBL" id="KAJ8432239.1"/>
    </source>
</evidence>
<dbReference type="Proteomes" id="UP001153076">
    <property type="component" value="Unassembled WGS sequence"/>
</dbReference>
<dbReference type="EMBL" id="JAKOGI010000622">
    <property type="protein sequence ID" value="KAJ8432239.1"/>
    <property type="molecule type" value="Genomic_DNA"/>
</dbReference>
<sequence length="266" mass="29026">MVEAFARGVRTAAECRRMEGLATRYQWHGETLKADLDAQEAKKKDLQRQLEEALAKAEAEPTARAERVAQAKEQGYQQVVPAPWDEHQQAEDKGRDPEEMDFIPPPGEGEGAGDEATNPLDAEGEASVEEGHKDSGEPDGVDAVADLAITPCVGRPLGLTAARGLPVPYRANHLGPTEIPPFPTLHNGKTVPNSAGGTARNHRWRSLSGVPFMAFPRPLNTKEMAEYVVRHFAWDRRGTAFLSSPLPKDFQALCPSYEPIMAKEAA</sequence>
<gene>
    <name evidence="2" type="ORF">Cgig2_007640</name>
</gene>
<evidence type="ECO:0000313" key="3">
    <source>
        <dbReference type="Proteomes" id="UP001153076"/>
    </source>
</evidence>
<dbReference type="AlphaFoldDB" id="A0A9Q1Q8D7"/>
<protein>
    <submittedName>
        <fullName evidence="2">Uncharacterized protein</fullName>
    </submittedName>
</protein>
<comment type="caution">
    <text evidence="2">The sequence shown here is derived from an EMBL/GenBank/DDBJ whole genome shotgun (WGS) entry which is preliminary data.</text>
</comment>
<organism evidence="2 3">
    <name type="scientific">Carnegiea gigantea</name>
    <dbReference type="NCBI Taxonomy" id="171969"/>
    <lineage>
        <taxon>Eukaryota</taxon>
        <taxon>Viridiplantae</taxon>
        <taxon>Streptophyta</taxon>
        <taxon>Embryophyta</taxon>
        <taxon>Tracheophyta</taxon>
        <taxon>Spermatophyta</taxon>
        <taxon>Magnoliopsida</taxon>
        <taxon>eudicotyledons</taxon>
        <taxon>Gunneridae</taxon>
        <taxon>Pentapetalae</taxon>
        <taxon>Caryophyllales</taxon>
        <taxon>Cactineae</taxon>
        <taxon>Cactaceae</taxon>
        <taxon>Cactoideae</taxon>
        <taxon>Echinocereeae</taxon>
        <taxon>Carnegiea</taxon>
    </lineage>
</organism>
<keyword evidence="3" id="KW-1185">Reference proteome</keyword>
<reference evidence="2" key="1">
    <citation type="submission" date="2022-04" db="EMBL/GenBank/DDBJ databases">
        <title>Carnegiea gigantea Genome sequencing and assembly v2.</title>
        <authorList>
            <person name="Copetti D."/>
            <person name="Sanderson M.J."/>
            <person name="Burquez A."/>
            <person name="Wojciechowski M.F."/>
        </authorList>
    </citation>
    <scope>NUCLEOTIDE SEQUENCE</scope>
    <source>
        <strain evidence="2">SGP5-SGP5p</strain>
        <tissue evidence="2">Aerial part</tissue>
    </source>
</reference>
<accession>A0A9Q1Q8D7</accession>
<feature type="region of interest" description="Disordered" evidence="1">
    <location>
        <begin position="52"/>
        <end position="141"/>
    </location>
</feature>
<proteinExistence type="predicted"/>
<evidence type="ECO:0000256" key="1">
    <source>
        <dbReference type="SAM" id="MobiDB-lite"/>
    </source>
</evidence>